<sequence length="42" mass="4982">MKKLKMHYLTNNEDKLKRNEKDKDNDDWGRTDLCKCIAGPSK</sequence>
<accession>A0A562MQB8</accession>
<evidence type="ECO:0000313" key="2">
    <source>
        <dbReference type="EMBL" id="TWI22135.1"/>
    </source>
</evidence>
<protein>
    <submittedName>
        <fullName evidence="2">Uncharacterized protein</fullName>
    </submittedName>
</protein>
<organism evidence="2 3">
    <name type="scientific">Sphingobacterium siyangense</name>
    <dbReference type="NCBI Taxonomy" id="459529"/>
    <lineage>
        <taxon>Bacteria</taxon>
        <taxon>Pseudomonadati</taxon>
        <taxon>Bacteroidota</taxon>
        <taxon>Sphingobacteriia</taxon>
        <taxon>Sphingobacteriales</taxon>
        <taxon>Sphingobacteriaceae</taxon>
        <taxon>Sphingobacterium</taxon>
    </lineage>
</organism>
<dbReference type="Proteomes" id="UP000315908">
    <property type="component" value="Unassembled WGS sequence"/>
</dbReference>
<gene>
    <name evidence="2" type="ORF">IQ31_01539</name>
</gene>
<proteinExistence type="predicted"/>
<feature type="region of interest" description="Disordered" evidence="1">
    <location>
        <begin position="1"/>
        <end position="29"/>
    </location>
</feature>
<name>A0A562MQB8_9SPHI</name>
<dbReference type="AlphaFoldDB" id="A0A562MQB8"/>
<evidence type="ECO:0000256" key="1">
    <source>
        <dbReference type="SAM" id="MobiDB-lite"/>
    </source>
</evidence>
<feature type="compositionally biased region" description="Basic and acidic residues" evidence="1">
    <location>
        <begin position="12"/>
        <end position="29"/>
    </location>
</feature>
<dbReference type="EMBL" id="VLKR01000006">
    <property type="protein sequence ID" value="TWI22135.1"/>
    <property type="molecule type" value="Genomic_DNA"/>
</dbReference>
<comment type="caution">
    <text evidence="2">The sequence shown here is derived from an EMBL/GenBank/DDBJ whole genome shotgun (WGS) entry which is preliminary data.</text>
</comment>
<reference evidence="2 3" key="1">
    <citation type="journal article" date="2015" name="Stand. Genomic Sci.">
        <title>Genomic Encyclopedia of Bacterial and Archaeal Type Strains, Phase III: the genomes of soil and plant-associated and newly described type strains.</title>
        <authorList>
            <person name="Whitman W.B."/>
            <person name="Woyke T."/>
            <person name="Klenk H.P."/>
            <person name="Zhou Y."/>
            <person name="Lilburn T.G."/>
            <person name="Beck B.J."/>
            <person name="De Vos P."/>
            <person name="Vandamme P."/>
            <person name="Eisen J.A."/>
            <person name="Garrity G."/>
            <person name="Hugenholtz P."/>
            <person name="Kyrpides N.C."/>
        </authorList>
    </citation>
    <scope>NUCLEOTIDE SEQUENCE [LARGE SCALE GENOMIC DNA]</scope>
    <source>
        <strain evidence="2 3">CGMCC 1.6855</strain>
    </source>
</reference>
<evidence type="ECO:0000313" key="3">
    <source>
        <dbReference type="Proteomes" id="UP000315908"/>
    </source>
</evidence>